<keyword evidence="3" id="KW-1185">Reference proteome</keyword>
<reference evidence="2 3" key="1">
    <citation type="journal article" date="2005" name="Nucleic Acids Res.">
        <title>The genome sequence of Xanthomonas oryzae pathovar oryzae KACC10331, the bacterial blight pathogen of rice.</title>
        <authorList>
            <person name="Lee B.M."/>
            <person name="Park Y.J."/>
            <person name="Park D.S."/>
            <person name="Kang H.W."/>
            <person name="Kim J.G."/>
            <person name="Song E.S."/>
            <person name="Park I.C."/>
            <person name="Yoon U.H."/>
            <person name="Hahn J.H."/>
            <person name="Koo B.S."/>
            <person name="Lee G.B."/>
            <person name="Kim H."/>
            <person name="Park H.S."/>
            <person name="Yoon K.O."/>
            <person name="Kim J.H."/>
            <person name="Jung C.H."/>
            <person name="Koh N.H."/>
            <person name="Seo J.S."/>
            <person name="Go S.J."/>
        </authorList>
    </citation>
    <scope>NUCLEOTIDE SEQUENCE [LARGE SCALE GENOMIC DNA]</scope>
    <source>
        <strain evidence="3">KACC10331 / KXO85</strain>
    </source>
</reference>
<evidence type="ECO:0000256" key="1">
    <source>
        <dbReference type="SAM" id="MobiDB-lite"/>
    </source>
</evidence>
<dbReference type="EMBL" id="AE013598">
    <property type="protein sequence ID" value="ABJ89962.1"/>
    <property type="molecule type" value="Genomic_DNA"/>
</dbReference>
<protein>
    <submittedName>
        <fullName evidence="2">Uncharacterized protein</fullName>
    </submittedName>
</protein>
<sequence>MPKVIAMLHPRAVRATRPSASGVGVTGAGPVARIRRWLACTSAQAADASRAGSTHTTIELRQPSASATGTASRAGNNVPTCSTVMYSVLTRPTRSPK</sequence>
<proteinExistence type="predicted"/>
<organism evidence="2 3">
    <name type="scientific">Xanthomonas oryzae pv. oryzae (strain KACC10331 / KXO85)</name>
    <dbReference type="NCBI Taxonomy" id="291331"/>
    <lineage>
        <taxon>Bacteria</taxon>
        <taxon>Pseudomonadati</taxon>
        <taxon>Pseudomonadota</taxon>
        <taxon>Gammaproteobacteria</taxon>
        <taxon>Lysobacterales</taxon>
        <taxon>Lysobacteraceae</taxon>
        <taxon>Xanthomonas</taxon>
    </lineage>
</organism>
<gene>
    <name evidence="2" type="ordered locus">XOO4839</name>
</gene>
<accession>Q05HX1</accession>
<dbReference type="Proteomes" id="UP000006735">
    <property type="component" value="Chromosome"/>
</dbReference>
<evidence type="ECO:0000313" key="3">
    <source>
        <dbReference type="Proteomes" id="UP000006735"/>
    </source>
</evidence>
<feature type="compositionally biased region" description="Low complexity" evidence="1">
    <location>
        <begin position="64"/>
        <end position="75"/>
    </location>
</feature>
<evidence type="ECO:0000313" key="2">
    <source>
        <dbReference type="EMBL" id="ABJ89962.1"/>
    </source>
</evidence>
<dbReference type="KEGG" id="xoo:XOO4839"/>
<feature type="region of interest" description="Disordered" evidence="1">
    <location>
        <begin position="46"/>
        <end position="77"/>
    </location>
</feature>
<dbReference type="AlphaFoldDB" id="Q05HX1"/>
<dbReference type="HOGENOM" id="CLU_2345942_0_0_6"/>
<name>Q05HX1_XANOR</name>